<gene>
    <name evidence="2" type="ORF">TRFO_18879</name>
</gene>
<dbReference type="InterPro" id="IPR011990">
    <property type="entry name" value="TPR-like_helical_dom_sf"/>
</dbReference>
<dbReference type="EMBL" id="MLAK01000583">
    <property type="protein sequence ID" value="OHT11618.1"/>
    <property type="molecule type" value="Genomic_DNA"/>
</dbReference>
<evidence type="ECO:0000313" key="2">
    <source>
        <dbReference type="EMBL" id="OHT11618.1"/>
    </source>
</evidence>
<feature type="transmembrane region" description="Helical" evidence="1">
    <location>
        <begin position="403"/>
        <end position="424"/>
    </location>
</feature>
<evidence type="ECO:0000313" key="3">
    <source>
        <dbReference type="Proteomes" id="UP000179807"/>
    </source>
</evidence>
<name>A0A1J4KKF7_9EUKA</name>
<dbReference type="GeneID" id="94835147"/>
<keyword evidence="1" id="KW-1133">Transmembrane helix</keyword>
<dbReference type="SUPFAM" id="SSF48452">
    <property type="entry name" value="TPR-like"/>
    <property type="match status" value="1"/>
</dbReference>
<keyword evidence="3" id="KW-1185">Reference proteome</keyword>
<dbReference type="RefSeq" id="XP_068364754.1">
    <property type="nucleotide sequence ID" value="XM_068500443.1"/>
</dbReference>
<reference evidence="2" key="1">
    <citation type="submission" date="2016-10" db="EMBL/GenBank/DDBJ databases">
        <authorList>
            <person name="Benchimol M."/>
            <person name="Almeida L.G."/>
            <person name="Vasconcelos A.T."/>
            <person name="Perreira-Neves A."/>
            <person name="Rosa I.A."/>
            <person name="Tasca T."/>
            <person name="Bogo M.R."/>
            <person name="de Souza W."/>
        </authorList>
    </citation>
    <scope>NUCLEOTIDE SEQUENCE [LARGE SCALE GENOMIC DNA]</scope>
    <source>
        <strain evidence="2">K</strain>
    </source>
</reference>
<organism evidence="2 3">
    <name type="scientific">Tritrichomonas foetus</name>
    <dbReference type="NCBI Taxonomy" id="1144522"/>
    <lineage>
        <taxon>Eukaryota</taxon>
        <taxon>Metamonada</taxon>
        <taxon>Parabasalia</taxon>
        <taxon>Tritrichomonadida</taxon>
        <taxon>Tritrichomonadidae</taxon>
        <taxon>Tritrichomonas</taxon>
    </lineage>
</organism>
<evidence type="ECO:0000256" key="1">
    <source>
        <dbReference type="SAM" id="Phobius"/>
    </source>
</evidence>
<dbReference type="Gene3D" id="1.25.40.10">
    <property type="entry name" value="Tetratricopeptide repeat domain"/>
    <property type="match status" value="1"/>
</dbReference>
<dbReference type="AlphaFoldDB" id="A0A1J4KKF7"/>
<dbReference type="Proteomes" id="UP000179807">
    <property type="component" value="Unassembled WGS sequence"/>
</dbReference>
<dbReference type="VEuPathDB" id="TrichDB:TRFO_18879"/>
<accession>A0A1J4KKF7</accession>
<protein>
    <submittedName>
        <fullName evidence="2">Uncharacterized protein</fullName>
    </submittedName>
</protein>
<keyword evidence="1" id="KW-0472">Membrane</keyword>
<keyword evidence="1" id="KW-0812">Transmembrane</keyword>
<comment type="caution">
    <text evidence="2">The sequence shown here is derived from an EMBL/GenBank/DDBJ whole genome shotgun (WGS) entry which is preliminary data.</text>
</comment>
<sequence>MMEDKNPTVFLYGNCEPFCWKAYKVNVKDKVTYSQLLKLFIEEYQKERKVEVDIKSIRVAVLGCITFKEINVKNLDSEISSEREFAVLFESLSPEDKRVFCRRGVSHDFLNLGLYFSQKKLYRCARKFLTISGIFGLKELIKFFSQLRDHNNIQRCLEKVRYYYPNDLEIEKIAAECYENSGEKEKALQIYSDNKDKLPIFNVAYERLKLTSKAKYSVDNIVHNAIDTTPIMSRELLFECALLYIRNKQYKEAIDLALQSIDLFSDFIRNFCLIPNVSKNIVNALTNSSLPPMYVASLALKIHKHGFAPHARKIAKHLFETFKNNFFCALIYVSMLFKCYKYEKLVNVVSSFIRSLPGYFYNFDTNLIKKLLESTQLFEGKLLYSESPPTIKKEDINEDDKNYFLYMLMIISLVFFLIGDIKFFKNFTRIFENYLLPSSKDYIGIANIPHMFYNIWLMHQSAYKILPNVSNINNSDSNLLVIGDVHAISCCNLRIDIRKKQYHITSLPIENLSIWDLRPESKKSSKVLFYRFVQRANQFPALLLVLGTRDCEIAIPKLCSKNFSKSQITIPSFVQIYMTVLEEISQFAPDSMIIVHSAFSRYPWSAAIVRLFNEELRKYVKDKYKFVYPFPANTANNFFATPGIENGIPDSRYPDRLRHLFKTICS</sequence>
<proteinExistence type="predicted"/>